<sequence length="356" mass="37593">MCPPPSTPPPGTPRTEVGSSNTPRTMTHTNVVVRGGGNVASIENIRDLELFQLVAELGSFTDAASAAGVSQPTVSQAVKRLESRLGATLLQRQRFGAGGGLSLTAEGLIVVRHTAAILGELDALADDLDAAHAPDVYTVGLPPIISAYLLGDASIDMLADRLHGRISVQSVGSKRLMEQIERHDVDFGAVATIDDRPDIGGIQSFKIASFPFELVHSTANPPDALKGRHDFDFADETLFRGLRFVTLGDDFVHSKAVAEFLRSRIDVTQLIEVADVNTMKAIIASGLAVGLMASVAVGNDDRLATLPVTGVELPTFDVYVFNDETRDAAGQNGGRADGARAFLDVIGRTLANGAND</sequence>
<comment type="similarity">
    <text evidence="1">Belongs to the LysR transcriptional regulatory family.</text>
</comment>
<evidence type="ECO:0000256" key="4">
    <source>
        <dbReference type="ARBA" id="ARBA00023163"/>
    </source>
</evidence>
<feature type="region of interest" description="Disordered" evidence="5">
    <location>
        <begin position="1"/>
        <end position="28"/>
    </location>
</feature>
<feature type="domain" description="HTH lysR-type" evidence="6">
    <location>
        <begin position="43"/>
        <end position="104"/>
    </location>
</feature>
<feature type="compositionally biased region" description="Pro residues" evidence="5">
    <location>
        <begin position="1"/>
        <end position="12"/>
    </location>
</feature>
<dbReference type="FunFam" id="1.10.10.10:FF:000001">
    <property type="entry name" value="LysR family transcriptional regulator"/>
    <property type="match status" value="1"/>
</dbReference>
<dbReference type="GO" id="GO:0000976">
    <property type="term" value="F:transcription cis-regulatory region binding"/>
    <property type="evidence" value="ECO:0007669"/>
    <property type="project" value="TreeGrafter"/>
</dbReference>
<gene>
    <name evidence="7" type="ORF">CS006_08540</name>
</gene>
<dbReference type="Gene3D" id="1.10.10.10">
    <property type="entry name" value="Winged helix-like DNA-binding domain superfamily/Winged helix DNA-binding domain"/>
    <property type="match status" value="1"/>
</dbReference>
<dbReference type="PANTHER" id="PTHR30126">
    <property type="entry name" value="HTH-TYPE TRANSCRIPTIONAL REGULATOR"/>
    <property type="match status" value="1"/>
</dbReference>
<dbReference type="Proteomes" id="UP000229095">
    <property type="component" value="Unassembled WGS sequence"/>
</dbReference>
<dbReference type="PANTHER" id="PTHR30126:SF40">
    <property type="entry name" value="HTH-TYPE TRANSCRIPTIONAL REGULATOR GLTR"/>
    <property type="match status" value="1"/>
</dbReference>
<evidence type="ECO:0000256" key="3">
    <source>
        <dbReference type="ARBA" id="ARBA00023125"/>
    </source>
</evidence>
<dbReference type="SUPFAM" id="SSF53850">
    <property type="entry name" value="Periplasmic binding protein-like II"/>
    <property type="match status" value="1"/>
</dbReference>
<comment type="caution">
    <text evidence="7">The sequence shown here is derived from an EMBL/GenBank/DDBJ whole genome shotgun (WGS) entry which is preliminary data.</text>
</comment>
<dbReference type="PROSITE" id="PS50931">
    <property type="entry name" value="HTH_LYSR"/>
    <property type="match status" value="1"/>
</dbReference>
<name>A0A2M9H716_9BIFI</name>
<dbReference type="InterPro" id="IPR036390">
    <property type="entry name" value="WH_DNA-bd_sf"/>
</dbReference>
<keyword evidence="8" id="KW-1185">Reference proteome</keyword>
<dbReference type="Pfam" id="PF03466">
    <property type="entry name" value="LysR_substrate"/>
    <property type="match status" value="1"/>
</dbReference>
<dbReference type="Gene3D" id="3.40.190.10">
    <property type="entry name" value="Periplasmic binding protein-like II"/>
    <property type="match status" value="2"/>
</dbReference>
<feature type="compositionally biased region" description="Polar residues" evidence="5">
    <location>
        <begin position="17"/>
        <end position="28"/>
    </location>
</feature>
<dbReference type="InterPro" id="IPR036388">
    <property type="entry name" value="WH-like_DNA-bd_sf"/>
</dbReference>
<dbReference type="InterPro" id="IPR005119">
    <property type="entry name" value="LysR_subst-bd"/>
</dbReference>
<evidence type="ECO:0000256" key="2">
    <source>
        <dbReference type="ARBA" id="ARBA00023015"/>
    </source>
</evidence>
<keyword evidence="3" id="KW-0238">DNA-binding</keyword>
<dbReference type="InterPro" id="IPR000847">
    <property type="entry name" value="LysR_HTH_N"/>
</dbReference>
<evidence type="ECO:0000259" key="6">
    <source>
        <dbReference type="PROSITE" id="PS50931"/>
    </source>
</evidence>
<keyword evidence="4" id="KW-0804">Transcription</keyword>
<evidence type="ECO:0000313" key="8">
    <source>
        <dbReference type="Proteomes" id="UP000229095"/>
    </source>
</evidence>
<dbReference type="GO" id="GO:0003700">
    <property type="term" value="F:DNA-binding transcription factor activity"/>
    <property type="evidence" value="ECO:0007669"/>
    <property type="project" value="InterPro"/>
</dbReference>
<dbReference type="EMBL" id="PEBI01000004">
    <property type="protein sequence ID" value="PJM72611.1"/>
    <property type="molecule type" value="Genomic_DNA"/>
</dbReference>
<evidence type="ECO:0000256" key="1">
    <source>
        <dbReference type="ARBA" id="ARBA00009437"/>
    </source>
</evidence>
<evidence type="ECO:0000313" key="7">
    <source>
        <dbReference type="EMBL" id="PJM72611.1"/>
    </source>
</evidence>
<dbReference type="Pfam" id="PF00126">
    <property type="entry name" value="HTH_1"/>
    <property type="match status" value="1"/>
</dbReference>
<evidence type="ECO:0000256" key="5">
    <source>
        <dbReference type="SAM" id="MobiDB-lite"/>
    </source>
</evidence>
<reference evidence="7 8" key="1">
    <citation type="submission" date="2017-10" db="EMBL/GenBank/DDBJ databases">
        <title>Draft genome sequences of strains TRE 1, TRE 9, TRE H and TRI 7, isolated from tamarins, belonging to four potential novel Bifidobacterium species.</title>
        <authorList>
            <person name="Mattarelli P."/>
            <person name="Modesto M."/>
            <person name="Puglisi E."/>
            <person name="Morelli L."/>
            <person name="Spezio C."/>
            <person name="Bonetti A."/>
            <person name="Sandri C."/>
        </authorList>
    </citation>
    <scope>NUCLEOTIDE SEQUENCE [LARGE SCALE GENOMIC DNA]</scope>
    <source>
        <strain evidence="8">TRE1</strain>
    </source>
</reference>
<dbReference type="PRINTS" id="PR00039">
    <property type="entry name" value="HTHLYSR"/>
</dbReference>
<keyword evidence="2" id="KW-0805">Transcription regulation</keyword>
<dbReference type="OrthoDB" id="9808620at2"/>
<organism evidence="7 8">
    <name type="scientific">Bifidobacterium primatium</name>
    <dbReference type="NCBI Taxonomy" id="2045438"/>
    <lineage>
        <taxon>Bacteria</taxon>
        <taxon>Bacillati</taxon>
        <taxon>Actinomycetota</taxon>
        <taxon>Actinomycetes</taxon>
        <taxon>Bifidobacteriales</taxon>
        <taxon>Bifidobacteriaceae</taxon>
        <taxon>Bifidobacterium</taxon>
    </lineage>
</organism>
<dbReference type="AlphaFoldDB" id="A0A2M9H716"/>
<dbReference type="SUPFAM" id="SSF46785">
    <property type="entry name" value="Winged helix' DNA-binding domain"/>
    <property type="match status" value="1"/>
</dbReference>
<protein>
    <recommendedName>
        <fullName evidence="6">HTH lysR-type domain-containing protein</fullName>
    </recommendedName>
</protein>
<accession>A0A2M9H716</accession>
<proteinExistence type="inferred from homology"/>